<evidence type="ECO:0000259" key="4">
    <source>
        <dbReference type="Pfam" id="PF15247"/>
    </source>
</evidence>
<feature type="compositionally biased region" description="Basic and acidic residues" evidence="3">
    <location>
        <begin position="412"/>
        <end position="439"/>
    </location>
</feature>
<dbReference type="GO" id="GO:0007076">
    <property type="term" value="P:mitotic chromosome condensation"/>
    <property type="evidence" value="ECO:0007669"/>
    <property type="project" value="UniProtKB-ARBA"/>
</dbReference>
<feature type="region of interest" description="Disordered" evidence="3">
    <location>
        <begin position="119"/>
        <end position="317"/>
    </location>
</feature>
<feature type="compositionally biased region" description="Basic and acidic residues" evidence="3">
    <location>
        <begin position="199"/>
        <end position="213"/>
    </location>
</feature>
<accession>A0AAE1LMQ3</accession>
<organism evidence="5 6">
    <name type="scientific">Frankliniella fusca</name>
    <dbReference type="NCBI Taxonomy" id="407009"/>
    <lineage>
        <taxon>Eukaryota</taxon>
        <taxon>Metazoa</taxon>
        <taxon>Ecdysozoa</taxon>
        <taxon>Arthropoda</taxon>
        <taxon>Hexapoda</taxon>
        <taxon>Insecta</taxon>
        <taxon>Pterygota</taxon>
        <taxon>Neoptera</taxon>
        <taxon>Paraneoptera</taxon>
        <taxon>Thysanoptera</taxon>
        <taxon>Terebrantia</taxon>
        <taxon>Thripoidea</taxon>
        <taxon>Thripidae</taxon>
        <taxon>Frankliniella</taxon>
    </lineage>
</organism>
<dbReference type="FunFam" id="1.10.8.1120:FF:000001">
    <property type="entry name" value="Histone RNA hairpin-binding protein-like"/>
    <property type="match status" value="1"/>
</dbReference>
<dbReference type="PANTHER" id="PTHR17408">
    <property type="entry name" value="HISTONE RNA HAIRPIN-BINDING PROTEIN"/>
    <property type="match status" value="1"/>
</dbReference>
<protein>
    <submittedName>
        <fullName evidence="5">Histone RNA hairpin-binding protein</fullName>
    </submittedName>
</protein>
<dbReference type="EMBL" id="JAHWGI010001215">
    <property type="protein sequence ID" value="KAK3925100.1"/>
    <property type="molecule type" value="Genomic_DNA"/>
</dbReference>
<feature type="compositionally biased region" description="Basic and acidic residues" evidence="3">
    <location>
        <begin position="176"/>
        <end position="185"/>
    </location>
</feature>
<proteinExistence type="inferred from homology"/>
<dbReference type="Gene3D" id="1.10.8.1120">
    <property type="entry name" value="Histone RNA hairpin-binding protein RNA-binding domain"/>
    <property type="match status" value="1"/>
</dbReference>
<keyword evidence="2" id="KW-0694">RNA-binding</keyword>
<dbReference type="GO" id="GO:0051028">
    <property type="term" value="P:mRNA transport"/>
    <property type="evidence" value="ECO:0007669"/>
    <property type="project" value="TreeGrafter"/>
</dbReference>
<dbReference type="GO" id="GO:0071204">
    <property type="term" value="C:histone pre-mRNA 3'end processing complex"/>
    <property type="evidence" value="ECO:0007669"/>
    <property type="project" value="TreeGrafter"/>
</dbReference>
<dbReference type="GO" id="GO:0003729">
    <property type="term" value="F:mRNA binding"/>
    <property type="evidence" value="ECO:0007669"/>
    <property type="project" value="InterPro"/>
</dbReference>
<dbReference type="InterPro" id="IPR026502">
    <property type="entry name" value="SLBP1/SLBP2"/>
</dbReference>
<feature type="compositionally biased region" description="Basic and acidic residues" evidence="3">
    <location>
        <begin position="119"/>
        <end position="132"/>
    </location>
</feature>
<comment type="caution">
    <text evidence="5">The sequence shown here is derived from an EMBL/GenBank/DDBJ whole genome shotgun (WGS) entry which is preliminary data.</text>
</comment>
<feature type="domain" description="Histone RNA hairpin-binding protein RNA-binding" evidence="4">
    <location>
        <begin position="307"/>
        <end position="375"/>
    </location>
</feature>
<sequence>MTEAQSNTKSWLEIMEEEEFEKEEKIKAVQSGIKEEKGKKETDLKTLTSCRTVKAEDVDKVKIKVEPMDVDKVKIKVELMEVDKVKVKEEPMDVDKVKIKEEPMENRLEDSKFVPETIHVKKEKRDSDEETGRGLTPGKLTFAEICAKSSNSPGMVIKSEPKDLKISSSRKSFSSPEKKERKRSLFPEGPAESESFGILDEKNMESPCKDIREIMTNIHMDSPIKQDENADSTCTRRTSPRKAVLLKGRDLRDALRSPNKGDGSRKRTREKSKGQDSPAPKIPHVSTSPPSRRGSPKVRVPKLQFETDKETLARRNKQIEYGKNTICYQRYLEMVPKDKREKKHPKTPPKHLKYSRRAWDGLVKVWRQKLHFWDPPKDGEEAPTEFPDNWDNYSDCTDTTSDKSESLPNTPKSERKSKFKRDAARSDSESDAKEGVQSC</sequence>
<feature type="compositionally biased region" description="Low complexity" evidence="3">
    <location>
        <begin position="166"/>
        <end position="175"/>
    </location>
</feature>
<evidence type="ECO:0000313" key="5">
    <source>
        <dbReference type="EMBL" id="KAK3925100.1"/>
    </source>
</evidence>
<evidence type="ECO:0000256" key="3">
    <source>
        <dbReference type="SAM" id="MobiDB-lite"/>
    </source>
</evidence>
<reference evidence="5" key="2">
    <citation type="journal article" date="2023" name="BMC Genomics">
        <title>Pest status, molecular evolution, and epigenetic factors derived from the genome assembly of Frankliniella fusca, a thysanopteran phytovirus vector.</title>
        <authorList>
            <person name="Catto M.A."/>
            <person name="Labadie P.E."/>
            <person name="Jacobson A.L."/>
            <person name="Kennedy G.G."/>
            <person name="Srinivasan R."/>
            <person name="Hunt B.G."/>
        </authorList>
    </citation>
    <scope>NUCLEOTIDE SEQUENCE</scope>
    <source>
        <strain evidence="5">PL_HMW_Pooled</strain>
    </source>
</reference>
<dbReference type="GO" id="GO:0006398">
    <property type="term" value="P:mRNA 3'-end processing by stem-loop binding and cleavage"/>
    <property type="evidence" value="ECO:0007669"/>
    <property type="project" value="TreeGrafter"/>
</dbReference>
<dbReference type="AlphaFoldDB" id="A0AAE1LMQ3"/>
<keyword evidence="6" id="KW-1185">Reference proteome</keyword>
<evidence type="ECO:0000313" key="6">
    <source>
        <dbReference type="Proteomes" id="UP001219518"/>
    </source>
</evidence>
<reference evidence="5" key="1">
    <citation type="submission" date="2021-07" db="EMBL/GenBank/DDBJ databases">
        <authorList>
            <person name="Catto M.A."/>
            <person name="Jacobson A."/>
            <person name="Kennedy G."/>
            <person name="Labadie P."/>
            <person name="Hunt B.G."/>
            <person name="Srinivasan R."/>
        </authorList>
    </citation>
    <scope>NUCLEOTIDE SEQUENCE</scope>
    <source>
        <strain evidence="5">PL_HMW_Pooled</strain>
        <tissue evidence="5">Head</tissue>
    </source>
</reference>
<gene>
    <name evidence="5" type="ORF">KUF71_013369</name>
</gene>
<feature type="compositionally biased region" description="Basic and acidic residues" evidence="3">
    <location>
        <begin position="305"/>
        <end position="317"/>
    </location>
</feature>
<dbReference type="InterPro" id="IPR029344">
    <property type="entry name" value="SLBP_RNA_bind"/>
</dbReference>
<evidence type="ECO:0000256" key="2">
    <source>
        <dbReference type="ARBA" id="ARBA00022884"/>
    </source>
</evidence>
<name>A0AAE1LMQ3_9NEOP</name>
<dbReference type="Pfam" id="PF15247">
    <property type="entry name" value="SLBP_RNA_bind"/>
    <property type="match status" value="1"/>
</dbReference>
<dbReference type="Proteomes" id="UP001219518">
    <property type="component" value="Unassembled WGS sequence"/>
</dbReference>
<dbReference type="GO" id="GO:0005737">
    <property type="term" value="C:cytoplasm"/>
    <property type="evidence" value="ECO:0007669"/>
    <property type="project" value="TreeGrafter"/>
</dbReference>
<evidence type="ECO:0000256" key="1">
    <source>
        <dbReference type="ARBA" id="ARBA00006151"/>
    </source>
</evidence>
<dbReference type="InterPro" id="IPR038294">
    <property type="entry name" value="SLBP_RNA_bind_sf"/>
</dbReference>
<dbReference type="GO" id="GO:0071207">
    <property type="term" value="F:histone pre-mRNA stem-loop binding"/>
    <property type="evidence" value="ECO:0007669"/>
    <property type="project" value="TreeGrafter"/>
</dbReference>
<comment type="similarity">
    <text evidence="1">Belongs to the SLBP family.</text>
</comment>
<feature type="region of interest" description="Disordered" evidence="3">
    <location>
        <begin position="373"/>
        <end position="439"/>
    </location>
</feature>
<dbReference type="PANTHER" id="PTHR17408:SF0">
    <property type="entry name" value="HISTONE RNA HAIRPIN-BINDING PROTEIN"/>
    <property type="match status" value="1"/>
</dbReference>